<dbReference type="GeneID" id="25281510"/>
<evidence type="ECO:0000256" key="1">
    <source>
        <dbReference type="ARBA" id="ARBA00038215"/>
    </source>
</evidence>
<dbReference type="SUPFAM" id="SSF56601">
    <property type="entry name" value="beta-lactamase/transpeptidase-like"/>
    <property type="match status" value="1"/>
</dbReference>
<dbReference type="InterPro" id="IPR012338">
    <property type="entry name" value="Beta-lactam/transpept-like"/>
</dbReference>
<feature type="domain" description="Beta-lactamase-related" evidence="2">
    <location>
        <begin position="24"/>
        <end position="382"/>
    </location>
</feature>
<gene>
    <name evidence="3" type="ORF">A1O9_06593</name>
</gene>
<evidence type="ECO:0000313" key="4">
    <source>
        <dbReference type="Proteomes" id="UP000027920"/>
    </source>
</evidence>
<sequence>MEAQGSAALLSDGGVHHFLDNDFADNVHLLLEEHHIPGMSIAVVDNGRASAKGYGLARFPDIAATPNTLYYAGSTTKAMLAAATGVLIHGPKDQSNPLLSTLQHNRWATTIRSLLPGKWGLNDEYVAANITIEDALSHRTGLSGADFMYGNWMSNDPGLIVQAMPHIGCLTKPFRTAWQYNNLMYSVVADTLKAVTALDCGALLKKLLWDPLGMTSTFWRLEEIPPDKQENDLARGYYWVGNDQSQQKQEEGYFVPEPYLEFAGIAPAGAVISSVMDYSSWISELLDAAKQVKDTRNSGGQHVITPELFGELTTARSMLFEPPMGDHNQHRAYALGWALAPPVCGIHHPIIFHAGGLNGFGTQLYLLPNDSFGVVTLGNTAVSSNIVGDAICLNLIGKKLGLHGADRTKFVESIRSKLPPDAVPEMASKPEQEELADSAPAIGADAQRLLQSLVGEYEHPAFGHFRVSVYESVRQDRPILYLPWVSHSDRAERDKRRNQLPCLSVEPVGSRTWKYWLLLHPRSDVDQCVEDMVSRRNENSKTLFFDLENLNAHGNTEDDALLGLPRGDERPDRAQIMRDEVVWNSNGWSQKGAALKLTTAAAQLAKSNPVSCTLGMRLLSELIGKDGDEEAGWEQQMVWFHRVASEL</sequence>
<dbReference type="PANTHER" id="PTHR46825:SF15">
    <property type="entry name" value="BETA-LACTAMASE-RELATED DOMAIN-CONTAINING PROTEIN"/>
    <property type="match status" value="1"/>
</dbReference>
<protein>
    <recommendedName>
        <fullName evidence="2">Beta-lactamase-related domain-containing protein</fullName>
    </recommendedName>
</protein>
<reference evidence="3 4" key="1">
    <citation type="submission" date="2013-03" db="EMBL/GenBank/DDBJ databases">
        <title>The Genome Sequence of Exophiala aquamarina CBS 119918.</title>
        <authorList>
            <consortium name="The Broad Institute Genomics Platform"/>
            <person name="Cuomo C."/>
            <person name="de Hoog S."/>
            <person name="Gorbushina A."/>
            <person name="Walker B."/>
            <person name="Young S.K."/>
            <person name="Zeng Q."/>
            <person name="Gargeya S."/>
            <person name="Fitzgerald M."/>
            <person name="Haas B."/>
            <person name="Abouelleil A."/>
            <person name="Allen A.W."/>
            <person name="Alvarado L."/>
            <person name="Arachchi H.M."/>
            <person name="Berlin A.M."/>
            <person name="Chapman S.B."/>
            <person name="Gainer-Dewar J."/>
            <person name="Goldberg J."/>
            <person name="Griggs A."/>
            <person name="Gujja S."/>
            <person name="Hansen M."/>
            <person name="Howarth C."/>
            <person name="Imamovic A."/>
            <person name="Ireland A."/>
            <person name="Larimer J."/>
            <person name="McCowan C."/>
            <person name="Murphy C."/>
            <person name="Pearson M."/>
            <person name="Poon T.W."/>
            <person name="Priest M."/>
            <person name="Roberts A."/>
            <person name="Saif S."/>
            <person name="Shea T."/>
            <person name="Sisk P."/>
            <person name="Sykes S."/>
            <person name="Wortman J."/>
            <person name="Nusbaum C."/>
            <person name="Birren B."/>
        </authorList>
    </citation>
    <scope>NUCLEOTIDE SEQUENCE [LARGE SCALE GENOMIC DNA]</scope>
    <source>
        <strain evidence="3 4">CBS 119918</strain>
    </source>
</reference>
<dbReference type="InterPro" id="IPR001466">
    <property type="entry name" value="Beta-lactam-related"/>
</dbReference>
<proteinExistence type="inferred from homology"/>
<comment type="caution">
    <text evidence="3">The sequence shown here is derived from an EMBL/GenBank/DDBJ whole genome shotgun (WGS) entry which is preliminary data.</text>
</comment>
<accession>A0A072PFX8</accession>
<dbReference type="Gene3D" id="3.40.710.10">
    <property type="entry name" value="DD-peptidase/beta-lactamase superfamily"/>
    <property type="match status" value="1"/>
</dbReference>
<dbReference type="STRING" id="1182545.A0A072PFX8"/>
<organism evidence="3 4">
    <name type="scientific">Exophiala aquamarina CBS 119918</name>
    <dbReference type="NCBI Taxonomy" id="1182545"/>
    <lineage>
        <taxon>Eukaryota</taxon>
        <taxon>Fungi</taxon>
        <taxon>Dikarya</taxon>
        <taxon>Ascomycota</taxon>
        <taxon>Pezizomycotina</taxon>
        <taxon>Eurotiomycetes</taxon>
        <taxon>Chaetothyriomycetidae</taxon>
        <taxon>Chaetothyriales</taxon>
        <taxon>Herpotrichiellaceae</taxon>
        <taxon>Exophiala</taxon>
    </lineage>
</organism>
<dbReference type="PANTHER" id="PTHR46825">
    <property type="entry name" value="D-ALANYL-D-ALANINE-CARBOXYPEPTIDASE/ENDOPEPTIDASE AMPH"/>
    <property type="match status" value="1"/>
</dbReference>
<keyword evidence="4" id="KW-1185">Reference proteome</keyword>
<dbReference type="InterPro" id="IPR050491">
    <property type="entry name" value="AmpC-like"/>
</dbReference>
<dbReference type="RefSeq" id="XP_013261257.1">
    <property type="nucleotide sequence ID" value="XM_013405803.1"/>
</dbReference>
<dbReference type="VEuPathDB" id="FungiDB:A1O9_06593"/>
<dbReference type="Proteomes" id="UP000027920">
    <property type="component" value="Unassembled WGS sequence"/>
</dbReference>
<dbReference type="OrthoDB" id="5946976at2759"/>
<dbReference type="AlphaFoldDB" id="A0A072PFX8"/>
<evidence type="ECO:0000313" key="3">
    <source>
        <dbReference type="EMBL" id="KEF58667.1"/>
    </source>
</evidence>
<dbReference type="EMBL" id="AMGV01000004">
    <property type="protein sequence ID" value="KEF58667.1"/>
    <property type="molecule type" value="Genomic_DNA"/>
</dbReference>
<name>A0A072PFX8_9EURO</name>
<dbReference type="Pfam" id="PF00144">
    <property type="entry name" value="Beta-lactamase"/>
    <property type="match status" value="1"/>
</dbReference>
<evidence type="ECO:0000259" key="2">
    <source>
        <dbReference type="Pfam" id="PF00144"/>
    </source>
</evidence>
<dbReference type="HOGENOM" id="CLU_020027_14_1_1"/>
<comment type="similarity">
    <text evidence="1">Belongs to the peptidase S12 family.</text>
</comment>